<dbReference type="InterPro" id="IPR036259">
    <property type="entry name" value="MFS_trans_sf"/>
</dbReference>
<dbReference type="RefSeq" id="WP_377070494.1">
    <property type="nucleotide sequence ID" value="NZ_JBHMEC010000019.1"/>
</dbReference>
<feature type="transmembrane region" description="Helical" evidence="1">
    <location>
        <begin position="109"/>
        <end position="137"/>
    </location>
</feature>
<dbReference type="Proteomes" id="UP001589670">
    <property type="component" value="Unassembled WGS sequence"/>
</dbReference>
<evidence type="ECO:0000256" key="1">
    <source>
        <dbReference type="SAM" id="Phobius"/>
    </source>
</evidence>
<comment type="caution">
    <text evidence="2">The sequence shown here is derived from an EMBL/GenBank/DDBJ whole genome shotgun (WGS) entry which is preliminary data.</text>
</comment>
<keyword evidence="3" id="KW-1185">Reference proteome</keyword>
<feature type="transmembrane region" description="Helical" evidence="1">
    <location>
        <begin position="346"/>
        <end position="366"/>
    </location>
</feature>
<feature type="transmembrane region" description="Helical" evidence="1">
    <location>
        <begin position="157"/>
        <end position="190"/>
    </location>
</feature>
<feature type="transmembrane region" description="Helical" evidence="1">
    <location>
        <begin position="219"/>
        <end position="241"/>
    </location>
</feature>
<feature type="transmembrane region" description="Helical" evidence="1">
    <location>
        <begin position="16"/>
        <end position="35"/>
    </location>
</feature>
<feature type="transmembrane region" description="Helical" evidence="1">
    <location>
        <begin position="281"/>
        <end position="298"/>
    </location>
</feature>
<evidence type="ECO:0000313" key="3">
    <source>
        <dbReference type="Proteomes" id="UP001589670"/>
    </source>
</evidence>
<dbReference type="Pfam" id="PF13347">
    <property type="entry name" value="MFS_2"/>
    <property type="match status" value="1"/>
</dbReference>
<gene>
    <name evidence="2" type="ORF">ACFFU4_14375</name>
</gene>
<keyword evidence="1" id="KW-0472">Membrane</keyword>
<accession>A0ABV5I2M2</accession>
<organism evidence="2 3">
    <name type="scientific">Roseovarius ramblicola</name>
    <dbReference type="NCBI Taxonomy" id="2022336"/>
    <lineage>
        <taxon>Bacteria</taxon>
        <taxon>Pseudomonadati</taxon>
        <taxon>Pseudomonadota</taxon>
        <taxon>Alphaproteobacteria</taxon>
        <taxon>Rhodobacterales</taxon>
        <taxon>Roseobacteraceae</taxon>
        <taxon>Roseovarius</taxon>
    </lineage>
</organism>
<feature type="transmembrane region" description="Helical" evidence="1">
    <location>
        <begin position="42"/>
        <end position="62"/>
    </location>
</feature>
<sequence length="414" mass="42318">MSHAATITGAAPAPRLSGYALFAGMLAAAGLPVYIHAPKVYADEYGVSLAALGTVLFALRLIDVVQDPALGWLAAGSARWRGAAVTLAAAGIAGGMLGLFAIGPPVAPLLWFALMLTLVFSAFSFLTICMYAEGVAAADRLPGAGHLRLARWRETGALLGICAAATAPTLLGGYAGFALAFAGLVLLAWLSMTGQWQGGGGTASTGFATVLRDARARRLLAVALVNAAPVAVTSTLFLFFVESRLAAPHWAGPFLVLFFLSAACAAPLWGTLAERRGTRPMLLLAMALSIAAFGWAISLGARDLAAFAAICVISGAATGADMTLLPAAFARRMAAIAPGGAEGFGLWAFVSKFTLALAAVAVLPALEAGGFRPGAENDSQALWLLTLFYGGLPCLLKLGAIALLLRTDLDDGKG</sequence>
<proteinExistence type="predicted"/>
<feature type="transmembrane region" description="Helical" evidence="1">
    <location>
        <begin position="82"/>
        <end position="102"/>
    </location>
</feature>
<name>A0ABV5I2M2_9RHOB</name>
<feature type="transmembrane region" description="Helical" evidence="1">
    <location>
        <begin position="381"/>
        <end position="405"/>
    </location>
</feature>
<evidence type="ECO:0000313" key="2">
    <source>
        <dbReference type="EMBL" id="MFB9150938.1"/>
    </source>
</evidence>
<feature type="transmembrane region" description="Helical" evidence="1">
    <location>
        <begin position="304"/>
        <end position="325"/>
    </location>
</feature>
<dbReference type="EMBL" id="JBHMEC010000019">
    <property type="protein sequence ID" value="MFB9150938.1"/>
    <property type="molecule type" value="Genomic_DNA"/>
</dbReference>
<dbReference type="Gene3D" id="1.20.1250.20">
    <property type="entry name" value="MFS general substrate transporter like domains"/>
    <property type="match status" value="1"/>
</dbReference>
<keyword evidence="1" id="KW-0812">Transmembrane</keyword>
<reference evidence="2 3" key="1">
    <citation type="submission" date="2024-09" db="EMBL/GenBank/DDBJ databases">
        <authorList>
            <person name="Sun Q."/>
            <person name="Mori K."/>
        </authorList>
    </citation>
    <scope>NUCLEOTIDE SEQUENCE [LARGE SCALE GENOMIC DNA]</scope>
    <source>
        <strain evidence="2 3">CECT 9424</strain>
    </source>
</reference>
<protein>
    <submittedName>
        <fullName evidence="2">MFS transporter</fullName>
    </submittedName>
</protein>
<feature type="transmembrane region" description="Helical" evidence="1">
    <location>
        <begin position="247"/>
        <end position="269"/>
    </location>
</feature>
<dbReference type="SUPFAM" id="SSF103473">
    <property type="entry name" value="MFS general substrate transporter"/>
    <property type="match status" value="1"/>
</dbReference>
<keyword evidence="1" id="KW-1133">Transmembrane helix</keyword>